<evidence type="ECO:0000259" key="2">
    <source>
        <dbReference type="Pfam" id="PF01863"/>
    </source>
</evidence>
<evidence type="ECO:0000256" key="1">
    <source>
        <dbReference type="SAM" id="MobiDB-lite"/>
    </source>
</evidence>
<reference evidence="3 4" key="1">
    <citation type="submission" date="2022-06" db="EMBL/GenBank/DDBJ databases">
        <title>Paraconexibacter antarcticus.</title>
        <authorList>
            <person name="Kim C.S."/>
        </authorList>
    </citation>
    <scope>NUCLEOTIDE SEQUENCE [LARGE SCALE GENOMIC DNA]</scope>
    <source>
        <strain evidence="3 4">02-257</strain>
    </source>
</reference>
<dbReference type="Gene3D" id="3.30.2010.10">
    <property type="entry name" value="Metalloproteases ('zincins'), catalytic domain"/>
    <property type="match status" value="1"/>
</dbReference>
<organism evidence="3 4">
    <name type="scientific">Paraconexibacter antarcticus</name>
    <dbReference type="NCBI Taxonomy" id="2949664"/>
    <lineage>
        <taxon>Bacteria</taxon>
        <taxon>Bacillati</taxon>
        <taxon>Actinomycetota</taxon>
        <taxon>Thermoleophilia</taxon>
        <taxon>Solirubrobacterales</taxon>
        <taxon>Paraconexibacteraceae</taxon>
        <taxon>Paraconexibacter</taxon>
    </lineage>
</organism>
<dbReference type="PANTHER" id="PTHR30399:SF1">
    <property type="entry name" value="UTP PYROPHOSPHATASE"/>
    <property type="match status" value="1"/>
</dbReference>
<feature type="domain" description="YgjP-like metallopeptidase" evidence="2">
    <location>
        <begin position="18"/>
        <end position="213"/>
    </location>
</feature>
<dbReference type="CDD" id="cd07344">
    <property type="entry name" value="M48_yhfN_like"/>
    <property type="match status" value="1"/>
</dbReference>
<dbReference type="InterPro" id="IPR053136">
    <property type="entry name" value="UTP_pyrophosphatase-like"/>
</dbReference>
<dbReference type="RefSeq" id="WP_254570910.1">
    <property type="nucleotide sequence ID" value="NZ_CP098502.1"/>
</dbReference>
<dbReference type="InterPro" id="IPR002725">
    <property type="entry name" value="YgjP-like_metallopeptidase"/>
</dbReference>
<feature type="region of interest" description="Disordered" evidence="1">
    <location>
        <begin position="214"/>
        <end position="256"/>
    </location>
</feature>
<gene>
    <name evidence="3" type="ORF">NBH00_23020</name>
</gene>
<dbReference type="PANTHER" id="PTHR30399">
    <property type="entry name" value="UNCHARACTERIZED PROTEIN YGJP"/>
    <property type="match status" value="1"/>
</dbReference>
<protein>
    <submittedName>
        <fullName evidence="3">M48 family metallopeptidase</fullName>
    </submittedName>
</protein>
<dbReference type="Proteomes" id="UP001056035">
    <property type="component" value="Chromosome"/>
</dbReference>
<keyword evidence="4" id="KW-1185">Reference proteome</keyword>
<sequence>MPAAPLIAYRVRRSPRARRVRVLVHPDASVEVVLPARAREQDAAAAMAELRPWVERRVAEARALAARTAPPAGTVPYLGVLLALAPEPGRTRVRREAAVLRVPPGDPRPALETWFRRQARLEITPRLDAATAALGRPYTGLSIRNQRTRWGSCSSSGALSFNWRLLLAPPAVLDYVVWHEACHLVHLDHSARFWGLVAHHCPGYREPQRWLTRNGAGLQLPPPPSPPPDRRDPITAQLGDSGRVSAPSGGLEDAGEGRVRVLAPLPLDDAATPAAGPRLGRAVAAHVDAGGEPARATQLAPGRDLRRRADLPAEERGVLTRGAEVGEALAQREQRAEHVGVLGVLDLRADADRAADLPAGRHDAAG</sequence>
<proteinExistence type="predicted"/>
<accession>A0ABY5DU20</accession>
<dbReference type="EMBL" id="CP098502">
    <property type="protein sequence ID" value="UTI64197.1"/>
    <property type="molecule type" value="Genomic_DNA"/>
</dbReference>
<name>A0ABY5DU20_9ACTN</name>
<evidence type="ECO:0000313" key="4">
    <source>
        <dbReference type="Proteomes" id="UP001056035"/>
    </source>
</evidence>
<evidence type="ECO:0000313" key="3">
    <source>
        <dbReference type="EMBL" id="UTI64197.1"/>
    </source>
</evidence>
<dbReference type="Pfam" id="PF01863">
    <property type="entry name" value="YgjP-like"/>
    <property type="match status" value="1"/>
</dbReference>